<accession>A0A7J9UVB0</accession>
<dbReference type="InterPro" id="IPR023796">
    <property type="entry name" value="Serpin_dom"/>
</dbReference>
<dbReference type="SUPFAM" id="SSF56574">
    <property type="entry name" value="Serpins"/>
    <property type="match status" value="1"/>
</dbReference>
<comment type="caution">
    <text evidence="3">The sequence shown here is derived from an EMBL/GenBank/DDBJ whole genome shotgun (WGS) entry which is preliminary data.</text>
</comment>
<dbReference type="AlphaFoldDB" id="A0A7J9UVB0"/>
<dbReference type="Proteomes" id="UP000429644">
    <property type="component" value="Unassembled WGS sequence"/>
</dbReference>
<keyword evidence="4" id="KW-1185">Reference proteome</keyword>
<dbReference type="InterPro" id="IPR042178">
    <property type="entry name" value="Serpin_sf_1"/>
</dbReference>
<feature type="domain" description="Serpin" evidence="2">
    <location>
        <begin position="41"/>
        <end position="412"/>
    </location>
</feature>
<dbReference type="RefSeq" id="WP_193314428.1">
    <property type="nucleotide sequence ID" value="NZ_BAAAOT010000006.1"/>
</dbReference>
<reference evidence="3 4" key="1">
    <citation type="submission" date="2019-10" db="EMBL/GenBank/DDBJ databases">
        <title>Georgenia wutianyii sp. nov. and Georgenia yuyongxinii sp. nov. isolated from plateau pika (Ochotona curzoniae) in the Qinghai-Tibet plateau of China.</title>
        <authorList>
            <person name="Tian Z."/>
        </authorList>
    </citation>
    <scope>NUCLEOTIDE SEQUENCE [LARGE SCALE GENOMIC DNA]</scope>
    <source>
        <strain evidence="3 4">JCM 15130</strain>
    </source>
</reference>
<evidence type="ECO:0000259" key="2">
    <source>
        <dbReference type="SMART" id="SM00093"/>
    </source>
</evidence>
<dbReference type="EMBL" id="WHPD01001661">
    <property type="protein sequence ID" value="MPV88538.1"/>
    <property type="molecule type" value="Genomic_DNA"/>
</dbReference>
<dbReference type="GO" id="GO:0005615">
    <property type="term" value="C:extracellular space"/>
    <property type="evidence" value="ECO:0007669"/>
    <property type="project" value="InterPro"/>
</dbReference>
<dbReference type="Pfam" id="PF00079">
    <property type="entry name" value="Serpin"/>
    <property type="match status" value="1"/>
</dbReference>
<name>A0A7J9UVB0_9MICO</name>
<gene>
    <name evidence="3" type="ORF">GB882_07650</name>
</gene>
<protein>
    <submittedName>
        <fullName evidence="3">Serpin family protein</fullName>
    </submittedName>
</protein>
<dbReference type="Gene3D" id="3.30.497.10">
    <property type="entry name" value="Antithrombin, subunit I, domain 2"/>
    <property type="match status" value="1"/>
</dbReference>
<dbReference type="PANTHER" id="PTHR11461">
    <property type="entry name" value="SERINE PROTEASE INHIBITOR, SERPIN"/>
    <property type="match status" value="1"/>
</dbReference>
<dbReference type="SMART" id="SM00093">
    <property type="entry name" value="SERPIN"/>
    <property type="match status" value="1"/>
</dbReference>
<dbReference type="InterPro" id="IPR036186">
    <property type="entry name" value="Serpin_sf"/>
</dbReference>
<evidence type="ECO:0000256" key="1">
    <source>
        <dbReference type="RuleBase" id="RU000411"/>
    </source>
</evidence>
<organism evidence="3 4">
    <name type="scientific">Georgenia ruanii</name>
    <dbReference type="NCBI Taxonomy" id="348442"/>
    <lineage>
        <taxon>Bacteria</taxon>
        <taxon>Bacillati</taxon>
        <taxon>Actinomycetota</taxon>
        <taxon>Actinomycetes</taxon>
        <taxon>Micrococcales</taxon>
        <taxon>Bogoriellaceae</taxon>
        <taxon>Georgenia</taxon>
    </lineage>
</organism>
<dbReference type="PANTHER" id="PTHR11461:SF211">
    <property type="entry name" value="GH10112P-RELATED"/>
    <property type="match status" value="1"/>
</dbReference>
<dbReference type="InterPro" id="IPR000215">
    <property type="entry name" value="Serpin_fam"/>
</dbReference>
<sequence>MLATATCGGPDDGVTLQSDVPREHVAVVDAAGVPDVVAATTELGAELLAGAPPRQNAVISPASLTVVLSMLAEGARGATAAELDGALGASGEVRTAAVNALLTELSQHEGEPSVASDDKLPHRPVLHLASRVVVDDGMDVQDAYLDRLAAGYGAGVASADLSGASGKAALDAWVAHHSGGLIEHSGIEPDESLRLVLQNSVLLAAAWTAPFDPQLTSTDPFTTGSGARVGVPTMHRTGEVAYTADGPWQAVRLPYVDGFALDVVLPSKGRSPASLTGDEWAALGAALRTGETATDVVLALPSVHLTSAVDLADGLRDAGVRAVWSPATADLRGIAETDDGAPLYLGVVGQQVTLSIDEAGTVAAATTEAGMMSGAMLEPARPVEMTVDRPFAVRIVHVPTELPVFMAVVNDPRG</sequence>
<dbReference type="Gene3D" id="2.30.39.10">
    <property type="entry name" value="Alpha-1-antitrypsin, domain 1"/>
    <property type="match status" value="1"/>
</dbReference>
<evidence type="ECO:0000313" key="4">
    <source>
        <dbReference type="Proteomes" id="UP000429644"/>
    </source>
</evidence>
<dbReference type="InterPro" id="IPR042185">
    <property type="entry name" value="Serpin_sf_2"/>
</dbReference>
<comment type="similarity">
    <text evidence="1">Belongs to the serpin family.</text>
</comment>
<dbReference type="GO" id="GO:0004867">
    <property type="term" value="F:serine-type endopeptidase inhibitor activity"/>
    <property type="evidence" value="ECO:0007669"/>
    <property type="project" value="InterPro"/>
</dbReference>
<evidence type="ECO:0000313" key="3">
    <source>
        <dbReference type="EMBL" id="MPV88538.1"/>
    </source>
</evidence>
<proteinExistence type="inferred from homology"/>